<protein>
    <submittedName>
        <fullName evidence="1">Uncharacterized protein</fullName>
    </submittedName>
</protein>
<name>A0ACC2JHA5_9PEZI</name>
<keyword evidence="2" id="KW-1185">Reference proteome</keyword>
<evidence type="ECO:0000313" key="1">
    <source>
        <dbReference type="EMBL" id="KAJ8126749.1"/>
    </source>
</evidence>
<evidence type="ECO:0000313" key="2">
    <source>
        <dbReference type="Proteomes" id="UP001153332"/>
    </source>
</evidence>
<organism evidence="1 2">
    <name type="scientific">Lasiodiplodia mahajangana</name>
    <dbReference type="NCBI Taxonomy" id="1108764"/>
    <lineage>
        <taxon>Eukaryota</taxon>
        <taxon>Fungi</taxon>
        <taxon>Dikarya</taxon>
        <taxon>Ascomycota</taxon>
        <taxon>Pezizomycotina</taxon>
        <taxon>Dothideomycetes</taxon>
        <taxon>Dothideomycetes incertae sedis</taxon>
        <taxon>Botryosphaeriales</taxon>
        <taxon>Botryosphaeriaceae</taxon>
        <taxon>Lasiodiplodia</taxon>
    </lineage>
</organism>
<comment type="caution">
    <text evidence="1">The sequence shown here is derived from an EMBL/GenBank/DDBJ whole genome shotgun (WGS) entry which is preliminary data.</text>
</comment>
<accession>A0ACC2JHA5</accession>
<reference evidence="1" key="1">
    <citation type="submission" date="2022-12" db="EMBL/GenBank/DDBJ databases">
        <title>Genome Sequence of Lasiodiplodia mahajangana.</title>
        <authorList>
            <person name="Buettner E."/>
        </authorList>
    </citation>
    <scope>NUCLEOTIDE SEQUENCE</scope>
    <source>
        <strain evidence="1">VT137</strain>
    </source>
</reference>
<gene>
    <name evidence="1" type="ORF">O1611_g6890</name>
</gene>
<sequence length="1657" mass="187266">MNYIHDTSRVLPTRPSVDESHNKLCVKSFFLKDDEAQLKLSPHEDRRVFLECQSRNEHSEFDVVFVHALGRDRFDAWRCGDVFWPDYIANDLPGARVLLFNYDTRVWSEPSLSTIQNVANDLARVLGKARRGLSSKRRIIWVAQSLGGFVVKAVCILSTSGLEKQDISLEHALEKFTSGVVFIGTPHRPLFAGGWRPIWQRIYDVACEHFQTTFRVNNLNGVDIEEVMNFLNQFCPLADEHQMRIFSFYEQHETSGTALPIMITDPQNGLLHQREIRDTLPGNYLTMSQFQSRLDPGYTKLRHCLQAIYSWPVDLNILSTRSPVTLLPSSLEQSVIIAAKDVLASKFYDESGDRHNNLLMLPSTVWQFAPIFKLRRLKESLEILGSYASISPHINSQFAHDRIAWRLSTYEFKHWCDIDSVLVIRGSSKSALAYEIIQRLGIMEQGEGSTDGTRKCILSFVFGDTLGPENAIVQMLNQFLLQFLKIIPSLTRHFPTRRVFARDVSSWPEWDAENVVKDDQAVEGVQLDIDPDNPVPKSSRYLSYEDFVTRPFTILELVEVFTSILHDDQVGDVILVIDGLDDSSTGAQSQFQHFLLLVESLEIKKVKVCLCCDTIQMQSSKRTIYLDSPSNDWVILGKDEDPKYVFGVYYDAGEIKTPSGESLDTLISRVRAIHLPSHLALIISRQILKGLSSWEKTVTLLECLEIGQSENEKINSLYQWVIAHLIGLAAWKQIGYLFLVAATARSLTVSEVCNLAPAAEDLGFQYRERVMQNTVVNADRKTNIETVQEVHALETRLLGLLKIMNGTLVMFHPSLKRFLLRKLGEHNLQFCADYHLGISCLKSMRVLVETTEGTSYGWERREYSVAAEKLNYPLRYWSKHLRAAHSSKEWNLPQSVETLTLLTSLWQNSETRKIMRNFSKAILPPVTELPLSCLLASCDLSKVLDAYYSEAEWEKPPVDGYATLEERCATVNFGINTLKVLEKHNQANHLNDQHGKSLRSYESWARSRQFAEQFFLLGWMFEPMGADITEERHWGTIRQMLKEPSKLRRLQSEGYLDRLLLLAIRRCDKEFAIQLLDNGANRNYVDLDDPRKPSVLHIAAALGDYGLARELVDRMCRLSITDAFGMQPIHWAAERGHYEIVRLLISPSLDCDGRFGRNALFMLCESVSPRALQALLRFGPGIDLPDNRQRTPIHVAAAIGATEIIRLLLSNGANAEAQDDEGLTPLHLAAFGGWTGVVDELLSAGVSSNTVTKAQKTPLHFACESPNPSLAVALILLQQQSNPYSMDSKGLTPLHIAVRNGSVALIELLLKAIPYPHDLTELLSLAEGSNEIRRMLLKRQQYNTSLFLSRLEDRQLTDQISDASVNVVFVHGYFDSPELTWSDGSSKLTWPRKYLSTSKANARAFFWDHPLELTDFSSLNSIYELGTRLLDYVALTVYSNRSTSRWKEGRESEPLVFVSHSLGGLVVKAAITIAEAAKVHHPLLANIKGIAFLGTPHKPWDSGSLSEVVGKLAQVALNNRLEPGRGQLSYQRYAGRQRRRGDTGDYRKLELKFMKTCSAQHIEVLALAEQVKQLVPSDCASYAPSFASSSFVNKDHESLSRIDDTDDIVYKEILQFLLTIIAKNRPSEKGTETTSGQDYDVRLINCAMHDCAFQSVL</sequence>
<proteinExistence type="predicted"/>
<dbReference type="EMBL" id="JAPUUL010001715">
    <property type="protein sequence ID" value="KAJ8126749.1"/>
    <property type="molecule type" value="Genomic_DNA"/>
</dbReference>
<dbReference type="Proteomes" id="UP001153332">
    <property type="component" value="Unassembled WGS sequence"/>
</dbReference>